<protein>
    <submittedName>
        <fullName evidence="1">DUF1849 family protein</fullName>
    </submittedName>
</protein>
<reference evidence="1 2" key="1">
    <citation type="submission" date="2019-05" db="EMBL/GenBank/DDBJ databases">
        <authorList>
            <person name="Pankratov T."/>
            <person name="Grouzdev D."/>
        </authorList>
    </citation>
    <scope>NUCLEOTIDE SEQUENCE [LARGE SCALE GENOMIC DNA]</scope>
    <source>
        <strain evidence="1 2">KEBCLARHB70R</strain>
    </source>
</reference>
<dbReference type="InterPro" id="IPR015000">
    <property type="entry name" value="EipB-like"/>
</dbReference>
<gene>
    <name evidence="1" type="ORF">FE263_06370</name>
</gene>
<organism evidence="1 2">
    <name type="scientific">Lichenicoccus roseus</name>
    <dbReference type="NCBI Taxonomy" id="2683649"/>
    <lineage>
        <taxon>Bacteria</taxon>
        <taxon>Pseudomonadati</taxon>
        <taxon>Pseudomonadota</taxon>
        <taxon>Alphaproteobacteria</taxon>
        <taxon>Acetobacterales</taxon>
        <taxon>Acetobacteraceae</taxon>
        <taxon>Lichenicoccus</taxon>
    </lineage>
</organism>
<dbReference type="Pfam" id="PF08904">
    <property type="entry name" value="EipB_like"/>
    <property type="match status" value="1"/>
</dbReference>
<proteinExistence type="predicted"/>
<dbReference type="OrthoDB" id="9815514at2"/>
<evidence type="ECO:0000313" key="2">
    <source>
        <dbReference type="Proteomes" id="UP000305654"/>
    </source>
</evidence>
<sequence>MTARLQALVPVILAGLILTGVDGAALAASLAAHRATYELSLDRVEGGGVVAATGHMTYQVTDTCTGWATQQQLRLQTVTRDGGPTNLVSDYATLESKDGHHLTFDMRQRANGATTEQVRGEATIPAPGSSDGAGSIAYTLPHPAKLALPPGTLFPMAHTLAILQAAEAGKKSLAPVLFDGTGPDGAQDTYVLITGLQPPPSQSDRPPLAALGSAQVHVAFFSRAPGTISPDYEAAMRYFSNGVSDRVLMDFGTFTMRATMHDFVLGKPAHC</sequence>
<dbReference type="Proteomes" id="UP000305654">
    <property type="component" value="Unassembled WGS sequence"/>
</dbReference>
<keyword evidence="2" id="KW-1185">Reference proteome</keyword>
<dbReference type="RefSeq" id="WP_138325131.1">
    <property type="nucleotide sequence ID" value="NZ_VCDI01000002.1"/>
</dbReference>
<name>A0A5R9JFI4_9PROT</name>
<accession>A0A5R9JFI4</accession>
<evidence type="ECO:0000313" key="1">
    <source>
        <dbReference type="EMBL" id="TLU73058.1"/>
    </source>
</evidence>
<dbReference type="EMBL" id="VCDI01000002">
    <property type="protein sequence ID" value="TLU73058.1"/>
    <property type="molecule type" value="Genomic_DNA"/>
</dbReference>
<dbReference type="AlphaFoldDB" id="A0A5R9JFI4"/>
<comment type="caution">
    <text evidence="1">The sequence shown here is derived from an EMBL/GenBank/DDBJ whole genome shotgun (WGS) entry which is preliminary data.</text>
</comment>